<organism evidence="1">
    <name type="scientific">Anguilla anguilla</name>
    <name type="common">European freshwater eel</name>
    <name type="synonym">Muraena anguilla</name>
    <dbReference type="NCBI Taxonomy" id="7936"/>
    <lineage>
        <taxon>Eukaryota</taxon>
        <taxon>Metazoa</taxon>
        <taxon>Chordata</taxon>
        <taxon>Craniata</taxon>
        <taxon>Vertebrata</taxon>
        <taxon>Euteleostomi</taxon>
        <taxon>Actinopterygii</taxon>
        <taxon>Neopterygii</taxon>
        <taxon>Teleostei</taxon>
        <taxon>Anguilliformes</taxon>
        <taxon>Anguillidae</taxon>
        <taxon>Anguilla</taxon>
    </lineage>
</organism>
<name>A0A0E9UUN3_ANGAN</name>
<sequence length="42" mass="4533">MVAQFYPLMFLSSPAILFTPETVGKLVLLSIGSTTKGKPTTF</sequence>
<protein>
    <submittedName>
        <fullName evidence="1">Uncharacterized protein</fullName>
    </submittedName>
</protein>
<reference evidence="1" key="2">
    <citation type="journal article" date="2015" name="Fish Shellfish Immunol.">
        <title>Early steps in the European eel (Anguilla anguilla)-Vibrio vulnificus interaction in the gills: Role of the RtxA13 toxin.</title>
        <authorList>
            <person name="Callol A."/>
            <person name="Pajuelo D."/>
            <person name="Ebbesson L."/>
            <person name="Teles M."/>
            <person name="MacKenzie S."/>
            <person name="Amaro C."/>
        </authorList>
    </citation>
    <scope>NUCLEOTIDE SEQUENCE</scope>
</reference>
<evidence type="ECO:0000313" key="1">
    <source>
        <dbReference type="EMBL" id="JAH69456.1"/>
    </source>
</evidence>
<dbReference type="EMBL" id="GBXM01039121">
    <property type="protein sequence ID" value="JAH69456.1"/>
    <property type="molecule type" value="Transcribed_RNA"/>
</dbReference>
<reference evidence="1" key="1">
    <citation type="submission" date="2014-11" db="EMBL/GenBank/DDBJ databases">
        <authorList>
            <person name="Amaro Gonzalez C."/>
        </authorList>
    </citation>
    <scope>NUCLEOTIDE SEQUENCE</scope>
</reference>
<dbReference type="AlphaFoldDB" id="A0A0E9UUN3"/>
<accession>A0A0E9UUN3</accession>
<proteinExistence type="predicted"/>